<keyword evidence="4" id="KW-1185">Reference proteome</keyword>
<gene>
    <name evidence="2" type="ORF">GA0071312_1991</name>
    <name evidence="1" type="ORF">HLUCCO17_09100</name>
</gene>
<organism evidence="1 3">
    <name type="scientific">Saliniramus fredricksonii</name>
    <dbReference type="NCBI Taxonomy" id="1653334"/>
    <lineage>
        <taxon>Bacteria</taxon>
        <taxon>Pseudomonadati</taxon>
        <taxon>Pseudomonadota</taxon>
        <taxon>Alphaproteobacteria</taxon>
        <taxon>Hyphomicrobiales</taxon>
        <taxon>Salinarimonadaceae</taxon>
        <taxon>Saliniramus</taxon>
    </lineage>
</organism>
<dbReference type="Proteomes" id="UP000182800">
    <property type="component" value="Unassembled WGS sequence"/>
</dbReference>
<evidence type="ECO:0000313" key="2">
    <source>
        <dbReference type="EMBL" id="SCC81061.1"/>
    </source>
</evidence>
<proteinExistence type="predicted"/>
<dbReference type="OrthoDB" id="8239381at2"/>
<reference evidence="2 4" key="2">
    <citation type="submission" date="2016-08" db="EMBL/GenBank/DDBJ databases">
        <authorList>
            <person name="Varghese N."/>
            <person name="Submissions Spin"/>
        </authorList>
    </citation>
    <scope>NUCLEOTIDE SEQUENCE [LARGE SCALE GENOMIC DNA]</scope>
    <source>
        <strain evidence="2 4">HL-109</strain>
    </source>
</reference>
<dbReference type="EMBL" id="FMBM01000002">
    <property type="protein sequence ID" value="SCC81061.1"/>
    <property type="molecule type" value="Genomic_DNA"/>
</dbReference>
<protein>
    <submittedName>
        <fullName evidence="1">Uncharacterized protein</fullName>
    </submittedName>
</protein>
<reference evidence="1 3" key="1">
    <citation type="submission" date="2015-09" db="EMBL/GenBank/DDBJ databases">
        <title>Identification and resolution of microdiversity through metagenomic sequencing of parallel consortia.</title>
        <authorList>
            <person name="Nelson W.C."/>
            <person name="Romine M.F."/>
            <person name="Lindemann S.R."/>
        </authorList>
    </citation>
    <scope>NUCLEOTIDE SEQUENCE [LARGE SCALE GENOMIC DNA]</scope>
    <source>
        <strain evidence="1">HL-109</strain>
    </source>
</reference>
<dbReference type="STRING" id="1653334.GA0071312_1991"/>
<accession>A0A0P8A6K9</accession>
<evidence type="ECO:0000313" key="3">
    <source>
        <dbReference type="Proteomes" id="UP000050497"/>
    </source>
</evidence>
<sequence length="73" mass="8499">MPLFRVRFLKRVCDATGHEALICQRWFDVQAECEAGAVDDAQGQFRQLERIPDWRLRADQVEAETLDHAQNRA</sequence>
<name>A0A0P8A6K9_9HYPH</name>
<dbReference type="RefSeq" id="WP_074444837.1">
    <property type="nucleotide sequence ID" value="NZ_FMBM01000002.1"/>
</dbReference>
<evidence type="ECO:0000313" key="4">
    <source>
        <dbReference type="Proteomes" id="UP000182800"/>
    </source>
</evidence>
<comment type="caution">
    <text evidence="1">The sequence shown here is derived from an EMBL/GenBank/DDBJ whole genome shotgun (WGS) entry which is preliminary data.</text>
</comment>
<dbReference type="AlphaFoldDB" id="A0A0P8A6K9"/>
<dbReference type="EMBL" id="LJSX01000012">
    <property type="protein sequence ID" value="KPQ10835.1"/>
    <property type="molecule type" value="Genomic_DNA"/>
</dbReference>
<evidence type="ECO:0000313" key="1">
    <source>
        <dbReference type="EMBL" id="KPQ10835.1"/>
    </source>
</evidence>
<dbReference type="Proteomes" id="UP000050497">
    <property type="component" value="Unassembled WGS sequence"/>
</dbReference>